<protein>
    <submittedName>
        <fullName evidence="1">Uncharacterized protein</fullName>
    </submittedName>
</protein>
<name>A0ABT2XQP6_9PSED</name>
<gene>
    <name evidence="1" type="ORF">ND528_05325</name>
</gene>
<proteinExistence type="predicted"/>
<comment type="caution">
    <text evidence="1">The sequence shown here is derived from an EMBL/GenBank/DDBJ whole genome shotgun (WGS) entry which is preliminary data.</text>
</comment>
<keyword evidence="2" id="KW-1185">Reference proteome</keyword>
<organism evidence="1 2">
    <name type="scientific">Pseudomonas mercuritolerans</name>
    <dbReference type="NCBI Taxonomy" id="2951809"/>
    <lineage>
        <taxon>Bacteria</taxon>
        <taxon>Pseudomonadati</taxon>
        <taxon>Pseudomonadota</taxon>
        <taxon>Gammaproteobacteria</taxon>
        <taxon>Pseudomonadales</taxon>
        <taxon>Pseudomonadaceae</taxon>
        <taxon>Pseudomonas</taxon>
    </lineage>
</organism>
<reference evidence="1" key="1">
    <citation type="submission" date="2022-06" db="EMBL/GenBank/DDBJ databases">
        <title>De novo draft assembly of the Pseudomonas mercurotoleraris sp. nov., isolated from the plants rhizosphere.</title>
        <authorList>
            <person name="Robas M."/>
            <person name="Gonzalez D."/>
            <person name="Fernandez V.M."/>
            <person name="Luna L."/>
            <person name="Provanza A."/>
            <person name="Jimenez P.A."/>
        </authorList>
    </citation>
    <scope>NUCLEOTIDE SEQUENCE</scope>
    <source>
        <strain evidence="1">SAICEUPSM</strain>
    </source>
</reference>
<sequence>MAVVYRCCICVKFYRFYAPELPDGVSKKRRAEIKQWSCDEAENQDAIKWLCIEMFALVSNDD</sequence>
<evidence type="ECO:0000313" key="2">
    <source>
        <dbReference type="Proteomes" id="UP001063475"/>
    </source>
</evidence>
<dbReference type="RefSeq" id="WP_212617317.1">
    <property type="nucleotide sequence ID" value="NZ_JAMSHA010000002.1"/>
</dbReference>
<accession>A0ABT2XQP6</accession>
<dbReference type="EMBL" id="JAMSHA010000002">
    <property type="protein sequence ID" value="MCV2220988.1"/>
    <property type="molecule type" value="Genomic_DNA"/>
</dbReference>
<evidence type="ECO:0000313" key="1">
    <source>
        <dbReference type="EMBL" id="MCV2220988.1"/>
    </source>
</evidence>
<dbReference type="Proteomes" id="UP001063475">
    <property type="component" value="Unassembled WGS sequence"/>
</dbReference>